<accession>A0A1I2APM6</accession>
<dbReference type="PROSITE" id="PS50987">
    <property type="entry name" value="HTH_ARSR_2"/>
    <property type="match status" value="1"/>
</dbReference>
<dbReference type="Proteomes" id="UP000199323">
    <property type="component" value="Unassembled WGS sequence"/>
</dbReference>
<feature type="domain" description="HTH arsR-type" evidence="4">
    <location>
        <begin position="58"/>
        <end position="150"/>
    </location>
</feature>
<dbReference type="GO" id="GO:0003677">
    <property type="term" value="F:DNA binding"/>
    <property type="evidence" value="ECO:0007669"/>
    <property type="project" value="UniProtKB-KW"/>
</dbReference>
<dbReference type="PANTHER" id="PTHR43132:SF6">
    <property type="entry name" value="HTH-TYPE TRANSCRIPTIONAL REPRESSOR CZRA"/>
    <property type="match status" value="1"/>
</dbReference>
<keyword evidence="6" id="KW-1185">Reference proteome</keyword>
<dbReference type="SMART" id="SM00418">
    <property type="entry name" value="HTH_ARSR"/>
    <property type="match status" value="1"/>
</dbReference>
<dbReference type="NCBIfam" id="NF033788">
    <property type="entry name" value="HTH_metalloreg"/>
    <property type="match status" value="1"/>
</dbReference>
<dbReference type="PRINTS" id="PR00778">
    <property type="entry name" value="HTHARSR"/>
</dbReference>
<dbReference type="CDD" id="cd00090">
    <property type="entry name" value="HTH_ARSR"/>
    <property type="match status" value="1"/>
</dbReference>
<dbReference type="Gene3D" id="1.10.10.10">
    <property type="entry name" value="Winged helix-like DNA-binding domain superfamily/Winged helix DNA-binding domain"/>
    <property type="match status" value="1"/>
</dbReference>
<dbReference type="Pfam" id="PF01022">
    <property type="entry name" value="HTH_5"/>
    <property type="match status" value="1"/>
</dbReference>
<dbReference type="GO" id="GO:0003700">
    <property type="term" value="F:DNA-binding transcription factor activity"/>
    <property type="evidence" value="ECO:0007669"/>
    <property type="project" value="InterPro"/>
</dbReference>
<dbReference type="AlphaFoldDB" id="A0A1I2APM6"/>
<dbReference type="InterPro" id="IPR011991">
    <property type="entry name" value="ArsR-like_HTH"/>
</dbReference>
<organism evidence="5 6">
    <name type="scientific">Actinacidiphila alni</name>
    <dbReference type="NCBI Taxonomy" id="380248"/>
    <lineage>
        <taxon>Bacteria</taxon>
        <taxon>Bacillati</taxon>
        <taxon>Actinomycetota</taxon>
        <taxon>Actinomycetes</taxon>
        <taxon>Kitasatosporales</taxon>
        <taxon>Streptomycetaceae</taxon>
        <taxon>Actinacidiphila</taxon>
    </lineage>
</organism>
<evidence type="ECO:0000256" key="1">
    <source>
        <dbReference type="ARBA" id="ARBA00023015"/>
    </source>
</evidence>
<keyword evidence="2 5" id="KW-0238">DNA-binding</keyword>
<dbReference type="STRING" id="380248.SAMN05216251_103169"/>
<sequence length="150" mass="16574">MQRSLYSHMAIREFQTRAISGARSRGTEGGGGPTPTDSQMRLILIWYGLHVMISRDDAPAPDLQAATELLRALASPVRMGIVRELADGDRRVSELVAALGVTQPLVSQHLRILRNSRIVVSHRTAREITYSLADDHVAEIVLSAIRHTQE</sequence>
<evidence type="ECO:0000313" key="6">
    <source>
        <dbReference type="Proteomes" id="UP000199323"/>
    </source>
</evidence>
<name>A0A1I2APM6_9ACTN</name>
<dbReference type="InterPro" id="IPR036390">
    <property type="entry name" value="WH_DNA-bd_sf"/>
</dbReference>
<dbReference type="PANTHER" id="PTHR43132">
    <property type="entry name" value="ARSENICAL RESISTANCE OPERON REPRESSOR ARSR-RELATED"/>
    <property type="match status" value="1"/>
</dbReference>
<evidence type="ECO:0000256" key="3">
    <source>
        <dbReference type="ARBA" id="ARBA00023163"/>
    </source>
</evidence>
<reference evidence="5 6" key="1">
    <citation type="submission" date="2016-10" db="EMBL/GenBank/DDBJ databases">
        <authorList>
            <person name="de Groot N.N."/>
        </authorList>
    </citation>
    <scope>NUCLEOTIDE SEQUENCE [LARGE SCALE GENOMIC DNA]</scope>
    <source>
        <strain evidence="5 6">CGMCC 4.3510</strain>
    </source>
</reference>
<dbReference type="SUPFAM" id="SSF46785">
    <property type="entry name" value="Winged helix' DNA-binding domain"/>
    <property type="match status" value="1"/>
</dbReference>
<gene>
    <name evidence="5" type="ORF">SAMN05216251_103169</name>
</gene>
<keyword evidence="3" id="KW-0804">Transcription</keyword>
<dbReference type="InterPro" id="IPR051011">
    <property type="entry name" value="Metal_resp_trans_reg"/>
</dbReference>
<evidence type="ECO:0000313" key="5">
    <source>
        <dbReference type="EMBL" id="SFE45689.1"/>
    </source>
</evidence>
<dbReference type="InterPro" id="IPR036388">
    <property type="entry name" value="WH-like_DNA-bd_sf"/>
</dbReference>
<proteinExistence type="predicted"/>
<keyword evidence="1" id="KW-0805">Transcription regulation</keyword>
<evidence type="ECO:0000256" key="2">
    <source>
        <dbReference type="ARBA" id="ARBA00023125"/>
    </source>
</evidence>
<dbReference type="EMBL" id="FONG01000003">
    <property type="protein sequence ID" value="SFE45689.1"/>
    <property type="molecule type" value="Genomic_DNA"/>
</dbReference>
<protein>
    <submittedName>
        <fullName evidence="5">DNA-binding transcriptional regulator, ArsR family</fullName>
    </submittedName>
</protein>
<evidence type="ECO:0000259" key="4">
    <source>
        <dbReference type="PROSITE" id="PS50987"/>
    </source>
</evidence>
<dbReference type="InterPro" id="IPR001845">
    <property type="entry name" value="HTH_ArsR_DNA-bd_dom"/>
</dbReference>